<keyword evidence="2" id="KW-0812">Transmembrane</keyword>
<feature type="compositionally biased region" description="Polar residues" evidence="1">
    <location>
        <begin position="99"/>
        <end position="113"/>
    </location>
</feature>
<dbReference type="AlphaFoldDB" id="A0AAF3FNF0"/>
<name>A0AAF3FNF0_9BILA</name>
<organism evidence="3 4">
    <name type="scientific">Mesorhabditis belari</name>
    <dbReference type="NCBI Taxonomy" id="2138241"/>
    <lineage>
        <taxon>Eukaryota</taxon>
        <taxon>Metazoa</taxon>
        <taxon>Ecdysozoa</taxon>
        <taxon>Nematoda</taxon>
        <taxon>Chromadorea</taxon>
        <taxon>Rhabditida</taxon>
        <taxon>Rhabditina</taxon>
        <taxon>Rhabditomorpha</taxon>
        <taxon>Rhabditoidea</taxon>
        <taxon>Rhabditidae</taxon>
        <taxon>Mesorhabditinae</taxon>
        <taxon>Mesorhabditis</taxon>
    </lineage>
</organism>
<feature type="region of interest" description="Disordered" evidence="1">
    <location>
        <begin position="339"/>
        <end position="358"/>
    </location>
</feature>
<dbReference type="WBParaSite" id="MBELARI_LOCUS8472">
    <property type="protein sequence ID" value="MBELARI_LOCUS8472"/>
    <property type="gene ID" value="MBELARI_LOCUS8472"/>
</dbReference>
<dbReference type="PANTHER" id="PTHR39387">
    <property type="entry name" value="SHAVENOID, ISOFORM B"/>
    <property type="match status" value="1"/>
</dbReference>
<dbReference type="PANTHER" id="PTHR39387:SF1">
    <property type="entry name" value="SHAVENOID, ISOFORM B"/>
    <property type="match status" value="1"/>
</dbReference>
<feature type="transmembrane region" description="Helical" evidence="2">
    <location>
        <begin position="20"/>
        <end position="43"/>
    </location>
</feature>
<dbReference type="GO" id="GO:0005938">
    <property type="term" value="C:cell cortex"/>
    <property type="evidence" value="ECO:0007669"/>
    <property type="project" value="TreeGrafter"/>
</dbReference>
<proteinExistence type="predicted"/>
<keyword evidence="3" id="KW-1185">Reference proteome</keyword>
<keyword evidence="2" id="KW-0472">Membrane</keyword>
<evidence type="ECO:0000313" key="3">
    <source>
        <dbReference type="Proteomes" id="UP000887575"/>
    </source>
</evidence>
<evidence type="ECO:0000256" key="1">
    <source>
        <dbReference type="SAM" id="MobiDB-lite"/>
    </source>
</evidence>
<reference evidence="4" key="1">
    <citation type="submission" date="2024-02" db="UniProtKB">
        <authorList>
            <consortium name="WormBaseParasite"/>
        </authorList>
    </citation>
    <scope>IDENTIFICATION</scope>
</reference>
<feature type="region of interest" description="Disordered" evidence="1">
    <location>
        <begin position="174"/>
        <end position="247"/>
    </location>
</feature>
<feature type="region of interest" description="Disordered" evidence="1">
    <location>
        <begin position="81"/>
        <end position="113"/>
    </location>
</feature>
<accession>A0AAF3FNF0</accession>
<protein>
    <submittedName>
        <fullName evidence="4">Uncharacterized protein</fullName>
    </submittedName>
</protein>
<feature type="compositionally biased region" description="Basic and acidic residues" evidence="1">
    <location>
        <begin position="231"/>
        <end position="244"/>
    </location>
</feature>
<feature type="compositionally biased region" description="Polar residues" evidence="1">
    <location>
        <begin position="185"/>
        <end position="210"/>
    </location>
</feature>
<evidence type="ECO:0000313" key="4">
    <source>
        <dbReference type="WBParaSite" id="MBELARI_LOCUS8472"/>
    </source>
</evidence>
<keyword evidence="2" id="KW-1133">Transmembrane helix</keyword>
<sequence>MEIKSGTALVTGSTYRSNLTIIIILCILLMLSIVGSVVAWNVCWRMKKERLVHEIQMQFLVHFRQQHDIVETAAMAAMQQQQQSFGGQSSHPSGVLTHSEFSPLSNPQQMQSVPTQKRKLYFSTDFFEPNHMINPPPMAEQFLYDLRKMIDVAKERIRLKRHIPQLPGIVEDIEEDKSTKREAQSHSIYENIQNQQESPRSGKSVDSGNESPEESGELLTTSSDGSDEEKAENGENQEKSKNDALIDGEGQVKRLVSGFEAANSPITTPRILQQSRIPTLSPKTSRANLTLGANAPNERVIPIKQIPAASSPSGLNAYRKTKNKGYAVFPVDPMLKKSLPRRPKREAIQQRNREVEKC</sequence>
<evidence type="ECO:0000256" key="2">
    <source>
        <dbReference type="SAM" id="Phobius"/>
    </source>
</evidence>
<dbReference type="Proteomes" id="UP000887575">
    <property type="component" value="Unassembled WGS sequence"/>
</dbReference>
<feature type="compositionally biased region" description="Basic and acidic residues" evidence="1">
    <location>
        <begin position="345"/>
        <end position="358"/>
    </location>
</feature>